<dbReference type="InterPro" id="IPR018445">
    <property type="entry name" value="Put_Phosphate_transp_reg"/>
</dbReference>
<dbReference type="Proteomes" id="UP000254808">
    <property type="component" value="Chromosome"/>
</dbReference>
<sequence length="215" mass="25232">MIQLFGSHKQIEAEIDEFLDQIIGGGLLFKKGIKFYLDGREEEFEQRLNELILLEKRADDLRRDIETKLYTKTLIPEFRGDVLGLLEHSDAVLNQIADTLLEFSVERPETLDDLRDLKHELAKNAIKASEFMVKAIRCYFRDLSAVRDNIKQVHFSREETNRLSEKYKREIFGRGELRLSHKMHLRYFARSIENIADDAEDLCDRLAIAAIKRYI</sequence>
<dbReference type="Gene3D" id="1.20.58.220">
    <property type="entry name" value="Phosphate transport system protein phou homolog 2, domain 2"/>
    <property type="match status" value="1"/>
</dbReference>
<evidence type="ECO:0000313" key="2">
    <source>
        <dbReference type="EMBL" id="AXJ00720.1"/>
    </source>
</evidence>
<reference evidence="2 3" key="1">
    <citation type="submission" date="2018-03" db="EMBL/GenBank/DDBJ databases">
        <title>Phenotypic and genomic properties of Cyclonatronum proteinivorum gen. nov., sp. nov., a haloalkaliphilic bacteroidete from soda lakes possessing Na+-translocating rhodopsin.</title>
        <authorList>
            <person name="Toshchakov S.V."/>
            <person name="Korzhenkov A."/>
            <person name="Samarov N.I."/>
            <person name="Kublanov I.V."/>
            <person name="Muntyan M.S."/>
            <person name="Sorokin D.Y."/>
        </authorList>
    </citation>
    <scope>NUCLEOTIDE SEQUENCE [LARGE SCALE GENOMIC DNA]</scope>
    <source>
        <strain evidence="2 3">Omega</strain>
    </source>
</reference>
<comment type="similarity">
    <text evidence="1">Belongs to the UPF0111 family.</text>
</comment>
<organism evidence="2 3">
    <name type="scientific">Cyclonatronum proteinivorum</name>
    <dbReference type="NCBI Taxonomy" id="1457365"/>
    <lineage>
        <taxon>Bacteria</taxon>
        <taxon>Pseudomonadati</taxon>
        <taxon>Balneolota</taxon>
        <taxon>Balneolia</taxon>
        <taxon>Balneolales</taxon>
        <taxon>Cyclonatronaceae</taxon>
        <taxon>Cyclonatronum</taxon>
    </lineage>
</organism>
<keyword evidence="3" id="KW-1185">Reference proteome</keyword>
<dbReference type="InterPro" id="IPR038078">
    <property type="entry name" value="PhoU-like_sf"/>
</dbReference>
<dbReference type="EMBL" id="CP027806">
    <property type="protein sequence ID" value="AXJ00720.1"/>
    <property type="molecule type" value="Genomic_DNA"/>
</dbReference>
<accession>A0A345UJR8</accession>
<dbReference type="KEGG" id="cprv:CYPRO_1464"/>
<protein>
    <recommendedName>
        <fullName evidence="4">TIGR00153 family protein</fullName>
    </recommendedName>
</protein>
<evidence type="ECO:0008006" key="4">
    <source>
        <dbReference type="Google" id="ProtNLM"/>
    </source>
</evidence>
<name>A0A345UJR8_9BACT</name>
<gene>
    <name evidence="2" type="ORF">CYPRO_1464</name>
</gene>
<dbReference type="Pfam" id="PF01865">
    <property type="entry name" value="PhoU_div"/>
    <property type="match status" value="1"/>
</dbReference>
<evidence type="ECO:0000313" key="3">
    <source>
        <dbReference type="Proteomes" id="UP000254808"/>
    </source>
</evidence>
<dbReference type="InterPro" id="IPR002727">
    <property type="entry name" value="DUF47"/>
</dbReference>
<dbReference type="PANTHER" id="PTHR36536:SF3">
    <property type="entry name" value="UPF0111 PROTEIN HI_1603"/>
    <property type="match status" value="1"/>
</dbReference>
<dbReference type="OrthoDB" id="9767431at2"/>
<dbReference type="PANTHER" id="PTHR36536">
    <property type="entry name" value="UPF0111 PROTEIN HI_1603"/>
    <property type="match status" value="1"/>
</dbReference>
<proteinExistence type="inferred from homology"/>
<dbReference type="RefSeq" id="WP_114983985.1">
    <property type="nucleotide sequence ID" value="NZ_CP027806.1"/>
</dbReference>
<evidence type="ECO:0000256" key="1">
    <source>
        <dbReference type="ARBA" id="ARBA00008591"/>
    </source>
</evidence>
<dbReference type="AlphaFoldDB" id="A0A345UJR8"/>